<comment type="caution">
    <text evidence="10">The sequence shown here is derived from an EMBL/GenBank/DDBJ whole genome shotgun (WGS) entry which is preliminary data.</text>
</comment>
<evidence type="ECO:0000256" key="6">
    <source>
        <dbReference type="ARBA" id="ARBA00023136"/>
    </source>
</evidence>
<feature type="domain" description="Peptidase S54 rhomboid" evidence="9">
    <location>
        <begin position="404"/>
        <end position="549"/>
    </location>
</feature>
<evidence type="ECO:0000256" key="2">
    <source>
        <dbReference type="ARBA" id="ARBA00009045"/>
    </source>
</evidence>
<accession>A0AAN7SYV8</accession>
<keyword evidence="4" id="KW-0378">Hydrolase</keyword>
<keyword evidence="11" id="KW-1185">Reference proteome</keyword>
<evidence type="ECO:0000256" key="3">
    <source>
        <dbReference type="ARBA" id="ARBA00022692"/>
    </source>
</evidence>
<feature type="transmembrane region" description="Helical" evidence="8">
    <location>
        <begin position="361"/>
        <end position="382"/>
    </location>
</feature>
<evidence type="ECO:0000256" key="4">
    <source>
        <dbReference type="ARBA" id="ARBA00022801"/>
    </source>
</evidence>
<dbReference type="GO" id="GO:0006465">
    <property type="term" value="P:signal peptide processing"/>
    <property type="evidence" value="ECO:0007669"/>
    <property type="project" value="TreeGrafter"/>
</dbReference>
<evidence type="ECO:0000256" key="8">
    <source>
        <dbReference type="SAM" id="Phobius"/>
    </source>
</evidence>
<feature type="transmembrane region" description="Helical" evidence="8">
    <location>
        <begin position="535"/>
        <end position="552"/>
    </location>
</feature>
<dbReference type="InterPro" id="IPR022764">
    <property type="entry name" value="Peptidase_S54_rhomboid_dom"/>
</dbReference>
<dbReference type="GO" id="GO:0016020">
    <property type="term" value="C:membrane"/>
    <property type="evidence" value="ECO:0007669"/>
    <property type="project" value="UniProtKB-SubCell"/>
</dbReference>
<dbReference type="AlphaFoldDB" id="A0AAN7SYV8"/>
<dbReference type="GO" id="GO:0004252">
    <property type="term" value="F:serine-type endopeptidase activity"/>
    <property type="evidence" value="ECO:0007669"/>
    <property type="project" value="InterPro"/>
</dbReference>
<feature type="region of interest" description="Disordered" evidence="7">
    <location>
        <begin position="203"/>
        <end position="222"/>
    </location>
</feature>
<dbReference type="InterPro" id="IPR035952">
    <property type="entry name" value="Rhomboid-like_sf"/>
</dbReference>
<dbReference type="SUPFAM" id="SSF144091">
    <property type="entry name" value="Rhomboid-like"/>
    <property type="match status" value="1"/>
</dbReference>
<organism evidence="10 11">
    <name type="scientific">Lithohypha guttulata</name>
    <dbReference type="NCBI Taxonomy" id="1690604"/>
    <lineage>
        <taxon>Eukaryota</taxon>
        <taxon>Fungi</taxon>
        <taxon>Dikarya</taxon>
        <taxon>Ascomycota</taxon>
        <taxon>Pezizomycotina</taxon>
        <taxon>Eurotiomycetes</taxon>
        <taxon>Chaetothyriomycetidae</taxon>
        <taxon>Chaetothyriales</taxon>
        <taxon>Trichomeriaceae</taxon>
        <taxon>Lithohypha</taxon>
    </lineage>
</organism>
<dbReference type="Pfam" id="PF01694">
    <property type="entry name" value="Rhomboid"/>
    <property type="match status" value="1"/>
</dbReference>
<evidence type="ECO:0000259" key="9">
    <source>
        <dbReference type="Pfam" id="PF01694"/>
    </source>
</evidence>
<feature type="transmembrane region" description="Helical" evidence="8">
    <location>
        <begin position="509"/>
        <end position="528"/>
    </location>
</feature>
<keyword evidence="6 8" id="KW-0472">Membrane</keyword>
<keyword evidence="5 8" id="KW-1133">Transmembrane helix</keyword>
<evidence type="ECO:0000256" key="1">
    <source>
        <dbReference type="ARBA" id="ARBA00004141"/>
    </source>
</evidence>
<reference evidence="10 11" key="1">
    <citation type="submission" date="2023-08" db="EMBL/GenBank/DDBJ databases">
        <title>Black Yeasts Isolated from many extreme environments.</title>
        <authorList>
            <person name="Coleine C."/>
            <person name="Stajich J.E."/>
            <person name="Selbmann L."/>
        </authorList>
    </citation>
    <scope>NUCLEOTIDE SEQUENCE [LARGE SCALE GENOMIC DNA]</scope>
    <source>
        <strain evidence="10 11">CCFEE 5910</strain>
    </source>
</reference>
<sequence length="582" mass="65785">MNNVTAITLRFTGLCSRTTAWPRPSQVLRRALHTGSTPAARVWYNTPTGTRPTLQHLSHADRQRDPLTKPLRGFSSSTILRRLKPYDPEYEDGLTFRDDPLNEQELATIFVGLHIEPEEANRLLKVLHARRVDGTLDVSLDEDLSTLLDTFPQSEELALTWLRNTYPVDEDAAILSRFQREESPREQENPSALMERGQRLGLFKTQDQSIREDPTYYGPQSGAYYSQLSEKQGDVFGRSELEELRAANEAKAEEEENTLQQQIDQSMAQAEAQAQIQSQKQPKKQSQALERAPEQGIELADGRHVRPPNEFEKWIIRAQQKASTGFTLDSPEIANLTTAGLYLFAQYWEPPRRSDRLMPNVSLSVATCSGILAANVLVFCLWRFPPALRLLNQYFLVNPAYPYWFSMFGKTFSHYSFRHLLYNMVSLFIFGPSLHEDIGRGNFLAIYLAAGLLGSLVSMSSFVLRGILYTSSQGASGCTWGIMSAYMWLHKDDNFSLIFIPKEYQGQVYAKGWMLLGALVVYDVVVGLRKKTIDVAAHWTGIVVGIAASSAWKVEHGDTMNREARPGLLANFIEEIQKKFTG</sequence>
<dbReference type="InterPro" id="IPR050925">
    <property type="entry name" value="Rhomboid_protease_S54"/>
</dbReference>
<evidence type="ECO:0000256" key="7">
    <source>
        <dbReference type="SAM" id="MobiDB-lite"/>
    </source>
</evidence>
<evidence type="ECO:0000256" key="5">
    <source>
        <dbReference type="ARBA" id="ARBA00022989"/>
    </source>
</evidence>
<evidence type="ECO:0000313" key="10">
    <source>
        <dbReference type="EMBL" id="KAK5085433.1"/>
    </source>
</evidence>
<comment type="subcellular location">
    <subcellularLocation>
        <location evidence="1">Membrane</location>
        <topology evidence="1">Multi-pass membrane protein</topology>
    </subcellularLocation>
</comment>
<feature type="region of interest" description="Disordered" evidence="7">
    <location>
        <begin position="247"/>
        <end position="303"/>
    </location>
</feature>
<comment type="similarity">
    <text evidence="2">Belongs to the peptidase S54 family.</text>
</comment>
<dbReference type="PANTHER" id="PTHR43731">
    <property type="entry name" value="RHOMBOID PROTEASE"/>
    <property type="match status" value="1"/>
</dbReference>
<dbReference type="Proteomes" id="UP001309876">
    <property type="component" value="Unassembled WGS sequence"/>
</dbReference>
<dbReference type="PANTHER" id="PTHR43731:SF14">
    <property type="entry name" value="PRESENILIN-ASSOCIATED RHOMBOID-LIKE PROTEIN, MITOCHONDRIAL"/>
    <property type="match status" value="1"/>
</dbReference>
<proteinExistence type="inferred from homology"/>
<feature type="transmembrane region" description="Helical" evidence="8">
    <location>
        <begin position="444"/>
        <end position="464"/>
    </location>
</feature>
<dbReference type="Gene3D" id="1.20.1540.10">
    <property type="entry name" value="Rhomboid-like"/>
    <property type="match status" value="1"/>
</dbReference>
<dbReference type="EMBL" id="JAVRRJ010000004">
    <property type="protein sequence ID" value="KAK5085433.1"/>
    <property type="molecule type" value="Genomic_DNA"/>
</dbReference>
<gene>
    <name evidence="10" type="ORF">LTR05_004718</name>
</gene>
<keyword evidence="3 8" id="KW-0812">Transmembrane</keyword>
<feature type="transmembrane region" description="Helical" evidence="8">
    <location>
        <begin position="471"/>
        <end position="489"/>
    </location>
</feature>
<name>A0AAN7SYV8_9EURO</name>
<feature type="compositionally biased region" description="Low complexity" evidence="7">
    <location>
        <begin position="265"/>
        <end position="288"/>
    </location>
</feature>
<evidence type="ECO:0000313" key="11">
    <source>
        <dbReference type="Proteomes" id="UP001309876"/>
    </source>
</evidence>
<protein>
    <recommendedName>
        <fullName evidence="9">Peptidase S54 rhomboid domain-containing protein</fullName>
    </recommendedName>
</protein>